<keyword evidence="2" id="KW-1185">Reference proteome</keyword>
<reference evidence="1" key="1">
    <citation type="submission" date="2022-06" db="EMBL/GenBank/DDBJ databases">
        <title>New cyanobacteria of genus Symplocastrum in benthos of Lake Baikal.</title>
        <authorList>
            <person name="Sorokovikova E."/>
            <person name="Tikhonova I."/>
            <person name="Krasnopeev A."/>
            <person name="Evseev P."/>
            <person name="Gladkikh A."/>
            <person name="Belykh O."/>
        </authorList>
    </citation>
    <scope>NUCLEOTIDE SEQUENCE</scope>
    <source>
        <strain evidence="1">BBK-W-15</strain>
    </source>
</reference>
<dbReference type="EMBL" id="JAMZMM010000274">
    <property type="protein sequence ID" value="MCP2731055.1"/>
    <property type="molecule type" value="Genomic_DNA"/>
</dbReference>
<gene>
    <name evidence="1" type="ORF">NJ959_21750</name>
</gene>
<comment type="caution">
    <text evidence="1">The sequence shown here is derived from an EMBL/GenBank/DDBJ whole genome shotgun (WGS) entry which is preliminary data.</text>
</comment>
<dbReference type="RefSeq" id="WP_254013800.1">
    <property type="nucleotide sequence ID" value="NZ_JAMZMM010000274.1"/>
</dbReference>
<sequence>MKSTEVCFPKFPIQQIAQRIIGMRRINRLDQHLFMSALLSKHSLSLEEQNLVEQIYQGLSLGWIRVVE</sequence>
<dbReference type="Proteomes" id="UP001204953">
    <property type="component" value="Unassembled WGS sequence"/>
</dbReference>
<dbReference type="AlphaFoldDB" id="A0AAE3KP03"/>
<evidence type="ECO:0000313" key="2">
    <source>
        <dbReference type="Proteomes" id="UP001204953"/>
    </source>
</evidence>
<name>A0AAE3KP03_9CYAN</name>
<protein>
    <submittedName>
        <fullName evidence="1">Uncharacterized protein</fullName>
    </submittedName>
</protein>
<accession>A0AAE3KP03</accession>
<organism evidence="1 2">
    <name type="scientific">Limnofasciculus baicalensis BBK-W-15</name>
    <dbReference type="NCBI Taxonomy" id="2699891"/>
    <lineage>
        <taxon>Bacteria</taxon>
        <taxon>Bacillati</taxon>
        <taxon>Cyanobacteriota</taxon>
        <taxon>Cyanophyceae</taxon>
        <taxon>Coleofasciculales</taxon>
        <taxon>Coleofasciculaceae</taxon>
        <taxon>Limnofasciculus</taxon>
        <taxon>Limnofasciculus baicalensis</taxon>
    </lineage>
</organism>
<evidence type="ECO:0000313" key="1">
    <source>
        <dbReference type="EMBL" id="MCP2731055.1"/>
    </source>
</evidence>
<proteinExistence type="predicted"/>